<protein>
    <submittedName>
        <fullName evidence="7">C2H2-type domain-containing protein</fullName>
    </submittedName>
</protein>
<evidence type="ECO:0000313" key="7">
    <source>
        <dbReference type="WBParaSite" id="PEQ_0001102501-mRNA-1"/>
    </source>
</evidence>
<dbReference type="SUPFAM" id="SSF57667">
    <property type="entry name" value="beta-beta-alpha zinc fingers"/>
    <property type="match status" value="2"/>
</dbReference>
<keyword evidence="2 4" id="KW-0863">Zinc-finger</keyword>
<dbReference type="SMART" id="SM00355">
    <property type="entry name" value="ZnF_C2H2"/>
    <property type="match status" value="3"/>
</dbReference>
<keyword evidence="6" id="KW-1185">Reference proteome</keyword>
<dbReference type="FunFam" id="3.30.160.60:FF:002869">
    <property type="entry name" value="Comb gap splice variant cg14"/>
    <property type="match status" value="1"/>
</dbReference>
<organism evidence="6 7">
    <name type="scientific">Parascaris equorum</name>
    <name type="common">Equine roundworm</name>
    <dbReference type="NCBI Taxonomy" id="6256"/>
    <lineage>
        <taxon>Eukaryota</taxon>
        <taxon>Metazoa</taxon>
        <taxon>Ecdysozoa</taxon>
        <taxon>Nematoda</taxon>
        <taxon>Chromadorea</taxon>
        <taxon>Rhabditida</taxon>
        <taxon>Spirurina</taxon>
        <taxon>Ascaridomorpha</taxon>
        <taxon>Ascaridoidea</taxon>
        <taxon>Ascarididae</taxon>
        <taxon>Parascaris</taxon>
    </lineage>
</organism>
<dbReference type="Gene3D" id="3.30.160.60">
    <property type="entry name" value="Classic Zinc Finger"/>
    <property type="match status" value="3"/>
</dbReference>
<dbReference type="Proteomes" id="UP000887564">
    <property type="component" value="Unplaced"/>
</dbReference>
<dbReference type="PROSITE" id="PS50157">
    <property type="entry name" value="ZINC_FINGER_C2H2_2"/>
    <property type="match status" value="2"/>
</dbReference>
<dbReference type="GO" id="GO:0000981">
    <property type="term" value="F:DNA-binding transcription factor activity, RNA polymerase II-specific"/>
    <property type="evidence" value="ECO:0007669"/>
    <property type="project" value="TreeGrafter"/>
</dbReference>
<dbReference type="InterPro" id="IPR013087">
    <property type="entry name" value="Znf_C2H2_type"/>
</dbReference>
<evidence type="ECO:0000313" key="6">
    <source>
        <dbReference type="Proteomes" id="UP000887564"/>
    </source>
</evidence>
<evidence type="ECO:0000256" key="4">
    <source>
        <dbReference type="PROSITE-ProRule" id="PRU00042"/>
    </source>
</evidence>
<feature type="domain" description="C2H2-type" evidence="5">
    <location>
        <begin position="85"/>
        <end position="115"/>
    </location>
</feature>
<name>A0A914RX07_PAREQ</name>
<evidence type="ECO:0000256" key="3">
    <source>
        <dbReference type="ARBA" id="ARBA00022833"/>
    </source>
</evidence>
<dbReference type="GO" id="GO:0008270">
    <property type="term" value="F:zinc ion binding"/>
    <property type="evidence" value="ECO:0007669"/>
    <property type="project" value="UniProtKB-KW"/>
</dbReference>
<keyword evidence="3" id="KW-0862">Zinc</keyword>
<feature type="domain" description="C2H2-type" evidence="5">
    <location>
        <begin position="57"/>
        <end position="84"/>
    </location>
</feature>
<dbReference type="AlphaFoldDB" id="A0A914RX07"/>
<evidence type="ECO:0000256" key="2">
    <source>
        <dbReference type="ARBA" id="ARBA00022771"/>
    </source>
</evidence>
<dbReference type="WBParaSite" id="PEQ_0001102501-mRNA-1">
    <property type="protein sequence ID" value="PEQ_0001102501-mRNA-1"/>
    <property type="gene ID" value="PEQ_0001102501"/>
</dbReference>
<proteinExistence type="predicted"/>
<dbReference type="Pfam" id="PF00096">
    <property type="entry name" value="zf-C2H2"/>
    <property type="match status" value="1"/>
</dbReference>
<dbReference type="GO" id="GO:0000978">
    <property type="term" value="F:RNA polymerase II cis-regulatory region sequence-specific DNA binding"/>
    <property type="evidence" value="ECO:0007669"/>
    <property type="project" value="TreeGrafter"/>
</dbReference>
<dbReference type="PROSITE" id="PS00028">
    <property type="entry name" value="ZINC_FINGER_C2H2_1"/>
    <property type="match status" value="2"/>
</dbReference>
<dbReference type="PANTHER" id="PTHR23235">
    <property type="entry name" value="KRUEPPEL-LIKE TRANSCRIPTION FACTOR"/>
    <property type="match status" value="1"/>
</dbReference>
<evidence type="ECO:0000259" key="5">
    <source>
        <dbReference type="PROSITE" id="PS50157"/>
    </source>
</evidence>
<keyword evidence="1" id="KW-0479">Metal-binding</keyword>
<reference evidence="7" key="1">
    <citation type="submission" date="2022-11" db="UniProtKB">
        <authorList>
            <consortium name="WormBaseParasite"/>
        </authorList>
    </citation>
    <scope>IDENTIFICATION</scope>
</reference>
<sequence length="121" mass="14248">GENVDEASPHNRRKPQVHRCEYCGRVDKYPSKIKRETFSVDILIEAHMRTHTGERPFECAICGMCFAQKTPMRMHVRRHLNQKPYVCDIDGCGQRFINGSVLHAHQKAKHFQRKRWVLFSE</sequence>
<evidence type="ECO:0000256" key="1">
    <source>
        <dbReference type="ARBA" id="ARBA00022723"/>
    </source>
</evidence>
<dbReference type="PANTHER" id="PTHR23235:SF120">
    <property type="entry name" value="KRUPPEL-LIKE FACTOR 15"/>
    <property type="match status" value="1"/>
</dbReference>
<dbReference type="InterPro" id="IPR036236">
    <property type="entry name" value="Znf_C2H2_sf"/>
</dbReference>
<accession>A0A914RX07</accession>